<dbReference type="Pfam" id="PF00078">
    <property type="entry name" value="RVT_1"/>
    <property type="match status" value="1"/>
</dbReference>
<sequence length="430" mass="49306">MERRDGSRHCAFHRDYEHTLNECPSLREQVEAMIRKGILQEYVVTGNAAKEEAKTAPEGARNAPAMQGTRDILAIHKRPHPGKEAEARLKSEIKQAEKIRRIFQRRFASERNQIIGDKVDRLLEVGFIRDVWCPTWISNVVVVKKKNGKWRVCIDFTNLNKACPKDCYPLPKIDQLVDATAGYERLSFLDAYSGYNQIPVAAEDQDKTAFITEKGLYCYTVMPFGLKNAGATYQRLVNRMFKKQLGKTMEVYIDDMVVKTKVRRNHEKDLGETFEILRRYGMRLNPAKCAFGVSSGQFLGHIVSRRGIEPNPEKVDALRNMAEPTSKKEIQVLTGLITALSRFISRMTDRCKPFFDALRSKDSVIWGEPQHKAFQQLKDYLASGKLLSVPIDGEPLFLYPRRDHNSRERSTVQRRRGSPAHSSPHKQEHD</sequence>
<dbReference type="Proteomes" id="UP001457282">
    <property type="component" value="Unassembled WGS sequence"/>
</dbReference>
<dbReference type="CDD" id="cd01647">
    <property type="entry name" value="RT_LTR"/>
    <property type="match status" value="1"/>
</dbReference>
<organism evidence="3 4">
    <name type="scientific">Rubus argutus</name>
    <name type="common">Southern blackberry</name>
    <dbReference type="NCBI Taxonomy" id="59490"/>
    <lineage>
        <taxon>Eukaryota</taxon>
        <taxon>Viridiplantae</taxon>
        <taxon>Streptophyta</taxon>
        <taxon>Embryophyta</taxon>
        <taxon>Tracheophyta</taxon>
        <taxon>Spermatophyta</taxon>
        <taxon>Magnoliopsida</taxon>
        <taxon>eudicotyledons</taxon>
        <taxon>Gunneridae</taxon>
        <taxon>Pentapetalae</taxon>
        <taxon>rosids</taxon>
        <taxon>fabids</taxon>
        <taxon>Rosales</taxon>
        <taxon>Rosaceae</taxon>
        <taxon>Rosoideae</taxon>
        <taxon>Rosoideae incertae sedis</taxon>
        <taxon>Rubus</taxon>
    </lineage>
</organism>
<gene>
    <name evidence="3" type="ORF">M0R45_009546</name>
</gene>
<dbReference type="PANTHER" id="PTHR24559">
    <property type="entry name" value="TRANSPOSON TY3-I GAG-POL POLYPROTEIN"/>
    <property type="match status" value="1"/>
</dbReference>
<evidence type="ECO:0000256" key="1">
    <source>
        <dbReference type="SAM" id="MobiDB-lite"/>
    </source>
</evidence>
<dbReference type="EMBL" id="JBEDUW010000002">
    <property type="protein sequence ID" value="KAK9943959.1"/>
    <property type="molecule type" value="Genomic_DNA"/>
</dbReference>
<dbReference type="AlphaFoldDB" id="A0AAW1Y4Q8"/>
<dbReference type="SUPFAM" id="SSF56672">
    <property type="entry name" value="DNA/RNA polymerases"/>
    <property type="match status" value="1"/>
</dbReference>
<evidence type="ECO:0000313" key="4">
    <source>
        <dbReference type="Proteomes" id="UP001457282"/>
    </source>
</evidence>
<evidence type="ECO:0000259" key="2">
    <source>
        <dbReference type="PROSITE" id="PS50878"/>
    </source>
</evidence>
<proteinExistence type="predicted"/>
<protein>
    <recommendedName>
        <fullName evidence="2">Reverse transcriptase domain-containing protein</fullName>
    </recommendedName>
</protein>
<name>A0AAW1Y4Q8_RUBAR</name>
<accession>A0AAW1Y4Q8</accession>
<evidence type="ECO:0000313" key="3">
    <source>
        <dbReference type="EMBL" id="KAK9943959.1"/>
    </source>
</evidence>
<feature type="compositionally biased region" description="Basic and acidic residues" evidence="1">
    <location>
        <begin position="400"/>
        <end position="411"/>
    </location>
</feature>
<comment type="caution">
    <text evidence="3">The sequence shown here is derived from an EMBL/GenBank/DDBJ whole genome shotgun (WGS) entry which is preliminary data.</text>
</comment>
<dbReference type="PANTHER" id="PTHR24559:SF444">
    <property type="entry name" value="REVERSE TRANSCRIPTASE DOMAIN-CONTAINING PROTEIN"/>
    <property type="match status" value="1"/>
</dbReference>
<dbReference type="InterPro" id="IPR043128">
    <property type="entry name" value="Rev_trsase/Diguanyl_cyclase"/>
</dbReference>
<dbReference type="InterPro" id="IPR000477">
    <property type="entry name" value="RT_dom"/>
</dbReference>
<dbReference type="Gene3D" id="3.30.70.270">
    <property type="match status" value="2"/>
</dbReference>
<dbReference type="Gene3D" id="3.10.10.10">
    <property type="entry name" value="HIV Type 1 Reverse Transcriptase, subunit A, domain 1"/>
    <property type="match status" value="1"/>
</dbReference>
<dbReference type="InterPro" id="IPR043502">
    <property type="entry name" value="DNA/RNA_pol_sf"/>
</dbReference>
<feature type="region of interest" description="Disordered" evidence="1">
    <location>
        <begin position="398"/>
        <end position="430"/>
    </location>
</feature>
<dbReference type="PROSITE" id="PS50878">
    <property type="entry name" value="RT_POL"/>
    <property type="match status" value="1"/>
</dbReference>
<dbReference type="InterPro" id="IPR053134">
    <property type="entry name" value="RNA-dir_DNA_polymerase"/>
</dbReference>
<reference evidence="3 4" key="1">
    <citation type="journal article" date="2023" name="G3 (Bethesda)">
        <title>A chromosome-length genome assembly and annotation of blackberry (Rubus argutus, cv. 'Hillquist').</title>
        <authorList>
            <person name="Bruna T."/>
            <person name="Aryal R."/>
            <person name="Dudchenko O."/>
            <person name="Sargent D.J."/>
            <person name="Mead D."/>
            <person name="Buti M."/>
            <person name="Cavallini A."/>
            <person name="Hytonen T."/>
            <person name="Andres J."/>
            <person name="Pham M."/>
            <person name="Weisz D."/>
            <person name="Mascagni F."/>
            <person name="Usai G."/>
            <person name="Natali L."/>
            <person name="Bassil N."/>
            <person name="Fernandez G.E."/>
            <person name="Lomsadze A."/>
            <person name="Armour M."/>
            <person name="Olukolu B."/>
            <person name="Poorten T."/>
            <person name="Britton C."/>
            <person name="Davik J."/>
            <person name="Ashrafi H."/>
            <person name="Aiden E.L."/>
            <person name="Borodovsky M."/>
            <person name="Worthington M."/>
        </authorList>
    </citation>
    <scope>NUCLEOTIDE SEQUENCE [LARGE SCALE GENOMIC DNA]</scope>
    <source>
        <strain evidence="3">PI 553951</strain>
    </source>
</reference>
<keyword evidence="4" id="KW-1185">Reference proteome</keyword>
<feature type="domain" description="Reverse transcriptase" evidence="2">
    <location>
        <begin position="124"/>
        <end position="303"/>
    </location>
</feature>